<keyword evidence="1" id="KW-0472">Membrane</keyword>
<keyword evidence="1" id="KW-1133">Transmembrane helix</keyword>
<evidence type="ECO:0000313" key="2">
    <source>
        <dbReference type="EMBL" id="GLC87146.1"/>
    </source>
</evidence>
<name>A0ABQ5NFH2_9BACI</name>
<dbReference type="InterPro" id="IPR009693">
    <property type="entry name" value="Glucitol_operon_activator"/>
</dbReference>
<proteinExistence type="predicted"/>
<evidence type="ECO:0008006" key="4">
    <source>
        <dbReference type="Google" id="ProtNLM"/>
    </source>
</evidence>
<gene>
    <name evidence="2" type="ORF">LYSBPC_02730</name>
</gene>
<accession>A0ABQ5NFH2</accession>
<evidence type="ECO:0000313" key="3">
    <source>
        <dbReference type="Proteomes" id="UP001065593"/>
    </source>
</evidence>
<dbReference type="EMBL" id="BRZA01000001">
    <property type="protein sequence ID" value="GLC87146.1"/>
    <property type="molecule type" value="Genomic_DNA"/>
</dbReference>
<feature type="transmembrane region" description="Helical" evidence="1">
    <location>
        <begin position="6"/>
        <end position="21"/>
    </location>
</feature>
<comment type="caution">
    <text evidence="2">The sequence shown here is derived from an EMBL/GenBank/DDBJ whole genome shotgun (WGS) entry which is preliminary data.</text>
</comment>
<reference evidence="2" key="1">
    <citation type="submission" date="2022-08" db="EMBL/GenBank/DDBJ databases">
        <title>Draft genome sequence of Lysinibacillus sp. strain KH24.</title>
        <authorList>
            <person name="Kanbe H."/>
            <person name="Itoh H."/>
        </authorList>
    </citation>
    <scope>NUCLEOTIDE SEQUENCE</scope>
    <source>
        <strain evidence="2">KH24</strain>
    </source>
</reference>
<dbReference type="Pfam" id="PF06923">
    <property type="entry name" value="GutM"/>
    <property type="match status" value="1"/>
</dbReference>
<organism evidence="2 3">
    <name type="scientific">Lysinibacillus piscis</name>
    <dbReference type="NCBI Taxonomy" id="2518931"/>
    <lineage>
        <taxon>Bacteria</taxon>
        <taxon>Bacillati</taxon>
        <taxon>Bacillota</taxon>
        <taxon>Bacilli</taxon>
        <taxon>Bacillales</taxon>
        <taxon>Bacillaceae</taxon>
        <taxon>Lysinibacillus</taxon>
    </lineage>
</organism>
<protein>
    <recommendedName>
        <fullName evidence="4">Transcriptional regulator</fullName>
    </recommendedName>
</protein>
<keyword evidence="1" id="KW-0812">Transmembrane</keyword>
<evidence type="ECO:0000256" key="1">
    <source>
        <dbReference type="SAM" id="Phobius"/>
    </source>
</evidence>
<dbReference type="RefSeq" id="WP_264986877.1">
    <property type="nucleotide sequence ID" value="NZ_BRZA01000001.1"/>
</dbReference>
<keyword evidence="3" id="KW-1185">Reference proteome</keyword>
<dbReference type="Proteomes" id="UP001065593">
    <property type="component" value="Unassembled WGS sequence"/>
</dbReference>
<sequence length="122" mass="14017">MWGYLLAGFIGMWLLQIYLTMRQMKYYRKTVHQMSNRESGYLGVGIEKKKLGSGTVLILVTNTEGIVEECKVMNGVTVFAKFKNCKRFIGQHISMLQDDKWENSLKMATAKITQQMDKEVPA</sequence>